<dbReference type="Pfam" id="PF22022">
    <property type="entry name" value="Phage_int_M"/>
    <property type="match status" value="1"/>
</dbReference>
<reference evidence="6 7" key="1">
    <citation type="submission" date="2019-07" db="EMBL/GenBank/DDBJ databases">
        <title>Draft Genome Sequence of the first blaOXA-58-Harboring Acinetobacter colistiniresistens clinical isolate from Brazil.</title>
        <authorList>
            <person name="Favaro L.S."/>
            <person name="Paula-Petroli S.B."/>
            <person name="Moura C.F."/>
            <person name="Tognim M.C.B."/>
            <person name="Venancio E.J."/>
            <person name="Yamada-Ogatta S.F."/>
            <person name="Carrara-Marroni F.E."/>
        </authorList>
    </citation>
    <scope>NUCLEOTIDE SEQUENCE [LARGE SCALE GENOMIC DNA]</scope>
    <source>
        <strain evidence="6 7">DL</strain>
    </source>
</reference>
<dbReference type="Pfam" id="PF13356">
    <property type="entry name" value="Arm-DNA-bind_3"/>
    <property type="match status" value="1"/>
</dbReference>
<dbReference type="InterPro" id="IPR011010">
    <property type="entry name" value="DNA_brk_join_enz"/>
</dbReference>
<keyword evidence="3" id="KW-0238">DNA-binding</keyword>
<keyword evidence="2" id="KW-0229">DNA integration</keyword>
<keyword evidence="4" id="KW-0233">DNA recombination</keyword>
<evidence type="ECO:0000256" key="4">
    <source>
        <dbReference type="ARBA" id="ARBA00023172"/>
    </source>
</evidence>
<comment type="similarity">
    <text evidence="1">Belongs to the 'phage' integrase family.</text>
</comment>
<evidence type="ECO:0000256" key="3">
    <source>
        <dbReference type="ARBA" id="ARBA00023125"/>
    </source>
</evidence>
<sequence>MAKSKLLTDTQYAALKAKESEYRVSDIAGLYLKVGVTGKKSWQLRFKSSIGKWTWLGLGSYPVISVKEARSLAIKYQNGELNLKTKNEKLLEAKQQENLLFGNLLIKWMNTKRGVWTDKTYKKEYQSIEKHILPVFGHRLFKEISASEWKDFFREKQFNEGIFNRLEKLISYCRNAYDYAIDDNLISYNPLARVRKGLANHTSGSMKHVSMDELPDLVNAIRNYRSEVTSIGLELLLVLFPRPGELRAARWDQFNFETGVWLRPADLMKRRIAHAIPLPKQAIKLLLRLKEISRDGNEYLFPSRSNSNAVFISDATFNSALKRMGYGEKQDPHGFRHIASTFLNDKFSDKEQVIESALSHQKAGVKGAYDKGTHLRERVDVMQFWADHLDSICGVRIFD</sequence>
<dbReference type="CDD" id="cd00801">
    <property type="entry name" value="INT_P4_C"/>
    <property type="match status" value="1"/>
</dbReference>
<dbReference type="Proteomes" id="UP000316981">
    <property type="component" value="Unassembled WGS sequence"/>
</dbReference>
<protein>
    <submittedName>
        <fullName evidence="6">Tyrosine-type recombinase/integrase</fullName>
    </submittedName>
</protein>
<comment type="caution">
    <text evidence="6">The sequence shown here is derived from an EMBL/GenBank/DDBJ whole genome shotgun (WGS) entry which is preliminary data.</text>
</comment>
<dbReference type="Gene3D" id="1.10.150.130">
    <property type="match status" value="1"/>
</dbReference>
<dbReference type="PANTHER" id="PTHR30629:SF2">
    <property type="entry name" value="PROPHAGE INTEGRASE INTS-RELATED"/>
    <property type="match status" value="1"/>
</dbReference>
<proteinExistence type="inferred from homology"/>
<evidence type="ECO:0000313" key="6">
    <source>
        <dbReference type="EMBL" id="TVT81047.1"/>
    </source>
</evidence>
<dbReference type="InterPro" id="IPR010998">
    <property type="entry name" value="Integrase_recombinase_N"/>
</dbReference>
<dbReference type="PANTHER" id="PTHR30629">
    <property type="entry name" value="PROPHAGE INTEGRASE"/>
    <property type="match status" value="1"/>
</dbReference>
<dbReference type="InterPro" id="IPR050808">
    <property type="entry name" value="Phage_Integrase"/>
</dbReference>
<gene>
    <name evidence="6" type="ORF">FPV60_11210</name>
</gene>
<organism evidence="6 7">
    <name type="scientific">Acinetobacter colistiniresistens</name>
    <dbReference type="NCBI Taxonomy" id="280145"/>
    <lineage>
        <taxon>Bacteria</taxon>
        <taxon>Pseudomonadati</taxon>
        <taxon>Pseudomonadota</taxon>
        <taxon>Gammaproteobacteria</taxon>
        <taxon>Moraxellales</taxon>
        <taxon>Moraxellaceae</taxon>
        <taxon>Acinetobacter</taxon>
    </lineage>
</organism>
<evidence type="ECO:0000259" key="5">
    <source>
        <dbReference type="PROSITE" id="PS51898"/>
    </source>
</evidence>
<name>A0A558F616_9GAMM</name>
<evidence type="ECO:0000256" key="1">
    <source>
        <dbReference type="ARBA" id="ARBA00008857"/>
    </source>
</evidence>
<dbReference type="PROSITE" id="PS51898">
    <property type="entry name" value="TYR_RECOMBINASE"/>
    <property type="match status" value="1"/>
</dbReference>
<dbReference type="GO" id="GO:0006310">
    <property type="term" value="P:DNA recombination"/>
    <property type="evidence" value="ECO:0007669"/>
    <property type="project" value="UniProtKB-KW"/>
</dbReference>
<accession>A0A558F616</accession>
<dbReference type="Gene3D" id="3.30.160.390">
    <property type="entry name" value="Integrase, DNA-binding domain"/>
    <property type="match status" value="1"/>
</dbReference>
<dbReference type="AlphaFoldDB" id="A0A558F616"/>
<dbReference type="InterPro" id="IPR025166">
    <property type="entry name" value="Integrase_DNA_bind_dom"/>
</dbReference>
<evidence type="ECO:0000313" key="7">
    <source>
        <dbReference type="Proteomes" id="UP000316981"/>
    </source>
</evidence>
<dbReference type="GO" id="GO:0015074">
    <property type="term" value="P:DNA integration"/>
    <property type="evidence" value="ECO:0007669"/>
    <property type="project" value="UniProtKB-KW"/>
</dbReference>
<dbReference type="EMBL" id="VMTP01000061">
    <property type="protein sequence ID" value="TVT81047.1"/>
    <property type="molecule type" value="Genomic_DNA"/>
</dbReference>
<dbReference type="Gene3D" id="1.10.443.10">
    <property type="entry name" value="Intergrase catalytic core"/>
    <property type="match status" value="1"/>
</dbReference>
<dbReference type="RefSeq" id="WP_103799875.1">
    <property type="nucleotide sequence ID" value="NZ_VMTP01000061.1"/>
</dbReference>
<dbReference type="SUPFAM" id="SSF56349">
    <property type="entry name" value="DNA breaking-rejoining enzymes"/>
    <property type="match status" value="1"/>
</dbReference>
<feature type="domain" description="Tyr recombinase" evidence="5">
    <location>
        <begin position="204"/>
        <end position="382"/>
    </location>
</feature>
<dbReference type="InterPro" id="IPR013762">
    <property type="entry name" value="Integrase-like_cat_sf"/>
</dbReference>
<dbReference type="GO" id="GO:0003677">
    <property type="term" value="F:DNA binding"/>
    <property type="evidence" value="ECO:0007669"/>
    <property type="project" value="UniProtKB-KW"/>
</dbReference>
<evidence type="ECO:0000256" key="2">
    <source>
        <dbReference type="ARBA" id="ARBA00022908"/>
    </source>
</evidence>
<dbReference type="Pfam" id="PF00589">
    <property type="entry name" value="Phage_integrase"/>
    <property type="match status" value="1"/>
</dbReference>
<dbReference type="InterPro" id="IPR053876">
    <property type="entry name" value="Phage_int_M"/>
</dbReference>
<dbReference type="InterPro" id="IPR038488">
    <property type="entry name" value="Integrase_DNA-bd_sf"/>
</dbReference>
<dbReference type="InterPro" id="IPR002104">
    <property type="entry name" value="Integrase_catalytic"/>
</dbReference>